<protein>
    <submittedName>
        <fullName evidence="4">Uncharacterized protein</fullName>
    </submittedName>
</protein>
<evidence type="ECO:0000313" key="5">
    <source>
        <dbReference type="Proteomes" id="UP001464923"/>
    </source>
</evidence>
<keyword evidence="2" id="KW-0812">Transmembrane</keyword>
<proteinExistence type="predicted"/>
<feature type="region of interest" description="Disordered" evidence="1">
    <location>
        <begin position="68"/>
        <end position="106"/>
    </location>
</feature>
<keyword evidence="3" id="KW-0732">Signal</keyword>
<feature type="chain" id="PRO_5046474792" evidence="3">
    <location>
        <begin position="19"/>
        <end position="142"/>
    </location>
</feature>
<reference evidence="4 5" key="1">
    <citation type="submission" date="2024-03" db="EMBL/GenBank/DDBJ databases">
        <title>Draft genome sequence of Pseudonocardia tropica JCM 19149.</title>
        <authorList>
            <person name="Butdee W."/>
            <person name="Duangmal K."/>
        </authorList>
    </citation>
    <scope>NUCLEOTIDE SEQUENCE [LARGE SCALE GENOMIC DNA]</scope>
    <source>
        <strain evidence="4 5">JCM 19149</strain>
    </source>
</reference>
<name>A0ABV1JUD3_9PSEU</name>
<evidence type="ECO:0000256" key="3">
    <source>
        <dbReference type="SAM" id="SignalP"/>
    </source>
</evidence>
<dbReference type="EMBL" id="JBEDNP010000004">
    <property type="protein sequence ID" value="MEQ3538757.1"/>
    <property type="molecule type" value="Genomic_DNA"/>
</dbReference>
<comment type="caution">
    <text evidence="4">The sequence shown here is derived from an EMBL/GenBank/DDBJ whole genome shotgun (WGS) entry which is preliminary data.</text>
</comment>
<feature type="signal peptide" evidence="3">
    <location>
        <begin position="1"/>
        <end position="18"/>
    </location>
</feature>
<organism evidence="4 5">
    <name type="scientific">Pseudonocardia tropica</name>
    <dbReference type="NCBI Taxonomy" id="681289"/>
    <lineage>
        <taxon>Bacteria</taxon>
        <taxon>Bacillati</taxon>
        <taxon>Actinomycetota</taxon>
        <taxon>Actinomycetes</taxon>
        <taxon>Pseudonocardiales</taxon>
        <taxon>Pseudonocardiaceae</taxon>
        <taxon>Pseudonocardia</taxon>
    </lineage>
</organism>
<feature type="compositionally biased region" description="Basic and acidic residues" evidence="1">
    <location>
        <begin position="73"/>
        <end position="106"/>
    </location>
</feature>
<gene>
    <name evidence="4" type="ORF">WHI96_07985</name>
</gene>
<dbReference type="RefSeq" id="WP_345652792.1">
    <property type="nucleotide sequence ID" value="NZ_BAABLY010000082.1"/>
</dbReference>
<feature type="transmembrane region" description="Helical" evidence="2">
    <location>
        <begin position="28"/>
        <end position="49"/>
    </location>
</feature>
<accession>A0ABV1JUD3</accession>
<evidence type="ECO:0000313" key="4">
    <source>
        <dbReference type="EMBL" id="MEQ3538757.1"/>
    </source>
</evidence>
<keyword evidence="2" id="KW-0472">Membrane</keyword>
<dbReference type="Proteomes" id="UP001464923">
    <property type="component" value="Unassembled WGS sequence"/>
</dbReference>
<keyword evidence="2" id="KW-1133">Transmembrane helix</keyword>
<keyword evidence="5" id="KW-1185">Reference proteome</keyword>
<sequence>MLVNVMALLLAAATPTPAETTGGVDLQTVLTLLLGAGGSGALAGLIALYRTWKKGKLEDEETLIARLNSDSKSQGDRADAAEQRLAEAREDHDRVAGELRRQRDEAREDVAWYRSFLIQHGYDLDPIQGRPAHPQQGQHRGQ</sequence>
<evidence type="ECO:0000256" key="2">
    <source>
        <dbReference type="SAM" id="Phobius"/>
    </source>
</evidence>
<evidence type="ECO:0000256" key="1">
    <source>
        <dbReference type="SAM" id="MobiDB-lite"/>
    </source>
</evidence>